<dbReference type="InterPro" id="IPR050189">
    <property type="entry name" value="MFS_Efflux_Transporters"/>
</dbReference>
<dbReference type="OrthoDB" id="117970at2157"/>
<dbReference type="KEGG" id="mev:Metev_1070"/>
<evidence type="ECO:0000256" key="4">
    <source>
        <dbReference type="ARBA" id="ARBA00022989"/>
    </source>
</evidence>
<evidence type="ECO:0000256" key="6">
    <source>
        <dbReference type="SAM" id="Phobius"/>
    </source>
</evidence>
<accession>D7E908</accession>
<keyword evidence="2" id="KW-1003">Cell membrane</keyword>
<evidence type="ECO:0000259" key="7">
    <source>
        <dbReference type="PROSITE" id="PS50850"/>
    </source>
</evidence>
<dbReference type="Proteomes" id="UP000000391">
    <property type="component" value="Chromosome"/>
</dbReference>
<dbReference type="InterPro" id="IPR020846">
    <property type="entry name" value="MFS_dom"/>
</dbReference>
<feature type="transmembrane region" description="Helical" evidence="6">
    <location>
        <begin position="156"/>
        <end position="175"/>
    </location>
</feature>
<gene>
    <name evidence="8" type="ordered locus">Metev_1070</name>
</gene>
<evidence type="ECO:0000256" key="2">
    <source>
        <dbReference type="ARBA" id="ARBA00022475"/>
    </source>
</evidence>
<sequence>MDKYRILIYTTIFVMMGLSDAVVPILPELAAANHSNNPMISSLLFSTYFIAALITMIPFGILTDIYGNVRFIMLGILMTFVSGYLILITNNLWILLFARIIEGSACGAFFPAAFSMLSRYTKRNQYFGEFSFLLNAGLAVGVAISGVLTSTGLKNGILLFTAISGILFIVAIPVWNKSKTEINNPGLGINDKIENTWIKIYTQLKDTFYTLFNGNYINIWILTFFVFGAPTVFVALYPDYSEDFLSKTMLGITIASLYVSAMITSFLIGRSGFKYNTMIKAGLIIISAGAIIAINYPISGFIIMGIGGGSGMVGLPIAVSHLNVNRGLSMGLLNTCTYAGLGLMPLFAGVLTPYLSFEWIFLLDGIIIGISVFMRI</sequence>
<protein>
    <submittedName>
        <fullName evidence="8">Major facilitator superfamily MFS_1</fullName>
    </submittedName>
</protein>
<name>D7E908_METEZ</name>
<feature type="transmembrane region" description="Helical" evidence="6">
    <location>
        <begin position="93"/>
        <end position="114"/>
    </location>
</feature>
<dbReference type="GO" id="GO:0022857">
    <property type="term" value="F:transmembrane transporter activity"/>
    <property type="evidence" value="ECO:0007669"/>
    <property type="project" value="InterPro"/>
</dbReference>
<feature type="transmembrane region" description="Helical" evidence="6">
    <location>
        <begin position="7"/>
        <end position="27"/>
    </location>
</feature>
<dbReference type="GeneID" id="9346700"/>
<dbReference type="InterPro" id="IPR036259">
    <property type="entry name" value="MFS_trans_sf"/>
</dbReference>
<reference evidence="8 9" key="1">
    <citation type="submission" date="2010-06" db="EMBL/GenBank/DDBJ databases">
        <title>Complete sequence chromosome of Methanohalobium evestigatum Z-7303.</title>
        <authorList>
            <consortium name="US DOE Joint Genome Institute"/>
            <person name="Lucas S."/>
            <person name="Copeland A."/>
            <person name="Lapidus A."/>
            <person name="Cheng J.-F."/>
            <person name="Bruce D."/>
            <person name="Goodwin L."/>
            <person name="Pitluck S."/>
            <person name="Saunders E."/>
            <person name="Detter J.C."/>
            <person name="Han C."/>
            <person name="Tapia R."/>
            <person name="Land M."/>
            <person name="Hauser L."/>
            <person name="Kyrpides N."/>
            <person name="Mikhailova N."/>
            <person name="Sieprawska-Lupa M."/>
            <person name="Whitman W.B."/>
            <person name="Anderson I."/>
            <person name="Woyke T."/>
        </authorList>
    </citation>
    <scope>NUCLEOTIDE SEQUENCE [LARGE SCALE GENOMIC DNA]</scope>
    <source>
        <strain evidence="9">ATCC BAA-1072 / DSM 3721 / NBRC 107634 / OCM 161 / Z-7303</strain>
    </source>
</reference>
<dbReference type="PROSITE" id="PS50850">
    <property type="entry name" value="MFS"/>
    <property type="match status" value="1"/>
</dbReference>
<feature type="domain" description="Major facilitator superfamily (MFS) profile" evidence="7">
    <location>
        <begin position="1"/>
        <end position="376"/>
    </location>
</feature>
<feature type="transmembrane region" description="Helical" evidence="6">
    <location>
        <begin position="249"/>
        <end position="268"/>
    </location>
</feature>
<keyword evidence="4 6" id="KW-1133">Transmembrane helix</keyword>
<keyword evidence="9" id="KW-1185">Reference proteome</keyword>
<dbReference type="Gene3D" id="1.20.1250.20">
    <property type="entry name" value="MFS general substrate transporter like domains"/>
    <property type="match status" value="1"/>
</dbReference>
<dbReference type="RefSeq" id="WP_013194523.1">
    <property type="nucleotide sequence ID" value="NC_014253.1"/>
</dbReference>
<keyword evidence="5 6" id="KW-0472">Membrane</keyword>
<dbReference type="InterPro" id="IPR011701">
    <property type="entry name" value="MFS"/>
</dbReference>
<dbReference type="AlphaFoldDB" id="D7E908"/>
<proteinExistence type="predicted"/>
<dbReference type="PANTHER" id="PTHR43124">
    <property type="entry name" value="PURINE EFFLUX PUMP PBUE"/>
    <property type="match status" value="1"/>
</dbReference>
<evidence type="ECO:0000313" key="9">
    <source>
        <dbReference type="Proteomes" id="UP000000391"/>
    </source>
</evidence>
<evidence type="ECO:0000256" key="1">
    <source>
        <dbReference type="ARBA" id="ARBA00004651"/>
    </source>
</evidence>
<evidence type="ECO:0000256" key="5">
    <source>
        <dbReference type="ARBA" id="ARBA00023136"/>
    </source>
</evidence>
<dbReference type="PANTHER" id="PTHR43124:SF9">
    <property type="entry name" value="SUGAR TRANSPORT FAMILY PROTEIN"/>
    <property type="match status" value="1"/>
</dbReference>
<keyword evidence="3 6" id="KW-0812">Transmembrane</keyword>
<dbReference type="SUPFAM" id="SSF103473">
    <property type="entry name" value="MFS general substrate transporter"/>
    <property type="match status" value="1"/>
</dbReference>
<organism evidence="8 9">
    <name type="scientific">Methanohalobium evestigatum (strain ATCC BAA-1072 / DSM 3721 / NBRC 107634 / OCM 161 / Z-7303)</name>
    <dbReference type="NCBI Taxonomy" id="644295"/>
    <lineage>
        <taxon>Archaea</taxon>
        <taxon>Methanobacteriati</taxon>
        <taxon>Methanobacteriota</taxon>
        <taxon>Stenosarchaea group</taxon>
        <taxon>Methanomicrobia</taxon>
        <taxon>Methanosarcinales</taxon>
        <taxon>Methanosarcinaceae</taxon>
        <taxon>Methanohalobium</taxon>
    </lineage>
</organism>
<comment type="subcellular location">
    <subcellularLocation>
        <location evidence="1">Cell membrane</location>
        <topology evidence="1">Multi-pass membrane protein</topology>
    </subcellularLocation>
</comment>
<feature type="transmembrane region" description="Helical" evidence="6">
    <location>
        <begin position="357"/>
        <end position="374"/>
    </location>
</feature>
<dbReference type="GO" id="GO:0005886">
    <property type="term" value="C:plasma membrane"/>
    <property type="evidence" value="ECO:0007669"/>
    <property type="project" value="UniProtKB-SubCell"/>
</dbReference>
<dbReference type="STRING" id="644295.Metev_1070"/>
<feature type="transmembrane region" description="Helical" evidence="6">
    <location>
        <begin position="126"/>
        <end position="150"/>
    </location>
</feature>
<evidence type="ECO:0000313" key="8">
    <source>
        <dbReference type="EMBL" id="ADI73956.1"/>
    </source>
</evidence>
<dbReference type="EMBL" id="CP002069">
    <property type="protein sequence ID" value="ADI73956.1"/>
    <property type="molecule type" value="Genomic_DNA"/>
</dbReference>
<feature type="transmembrane region" description="Helical" evidence="6">
    <location>
        <begin position="217"/>
        <end position="237"/>
    </location>
</feature>
<dbReference type="Pfam" id="PF07690">
    <property type="entry name" value="MFS_1"/>
    <property type="match status" value="1"/>
</dbReference>
<feature type="transmembrane region" description="Helical" evidence="6">
    <location>
        <begin position="39"/>
        <end position="62"/>
    </location>
</feature>
<feature type="transmembrane region" description="Helical" evidence="6">
    <location>
        <begin position="275"/>
        <end position="294"/>
    </location>
</feature>
<dbReference type="HOGENOM" id="CLU_061499_0_0_2"/>
<feature type="transmembrane region" description="Helical" evidence="6">
    <location>
        <begin position="69"/>
        <end position="87"/>
    </location>
</feature>
<evidence type="ECO:0000256" key="3">
    <source>
        <dbReference type="ARBA" id="ARBA00022692"/>
    </source>
</evidence>